<protein>
    <submittedName>
        <fullName evidence="2">CAAX amino terminal protease family membrane protein</fullName>
    </submittedName>
</protein>
<dbReference type="GO" id="GO:0006508">
    <property type="term" value="P:proteolysis"/>
    <property type="evidence" value="ECO:0007669"/>
    <property type="project" value="UniProtKB-KW"/>
</dbReference>
<keyword evidence="2" id="KW-0645">Protease</keyword>
<dbReference type="Proteomes" id="UP000013365">
    <property type="component" value="Unassembled WGS sequence"/>
</dbReference>
<feature type="non-terminal residue" evidence="2">
    <location>
        <position position="114"/>
    </location>
</feature>
<feature type="transmembrane region" description="Helical" evidence="1">
    <location>
        <begin position="87"/>
        <end position="107"/>
    </location>
</feature>
<dbReference type="AlphaFoldDB" id="R0LFP9"/>
<organism evidence="2 3">
    <name type="scientific">Streptococcus mitis 11/5</name>
    <dbReference type="NCBI Taxonomy" id="1239792"/>
    <lineage>
        <taxon>Bacteria</taxon>
        <taxon>Bacillati</taxon>
        <taxon>Bacillota</taxon>
        <taxon>Bacilli</taxon>
        <taxon>Lactobacillales</taxon>
        <taxon>Streptococcaceae</taxon>
        <taxon>Streptococcus</taxon>
        <taxon>Streptococcus mitis group</taxon>
    </lineage>
</organism>
<evidence type="ECO:0000313" key="2">
    <source>
        <dbReference type="EMBL" id="EOB21057.1"/>
    </source>
</evidence>
<sequence length="114" mass="12496">MKEKNMWKELLNRAGWLLIFLLATILYQIPIGVTAILTLNAVPLLQSGLIVAGISIVVLALFIFGARKTQLASFNFSFFRAKDLARLGLSYLVIIGSNILGSILLQLSNETTTS</sequence>
<gene>
    <name evidence="2" type="ORF">D064_08597</name>
</gene>
<proteinExistence type="predicted"/>
<reference evidence="2 3" key="1">
    <citation type="submission" date="2013-04" db="EMBL/GenBank/DDBJ databases">
        <authorList>
            <person name="Ikryannikova L.N."/>
            <person name="Ilina E.N."/>
            <person name="Kostryukova E.S."/>
            <person name="Semashko T.A."/>
            <person name="Karpova I.Y.U."/>
            <person name="Larin A.K."/>
            <person name="Ischenko D.S."/>
            <person name="Alekseev D.G."/>
            <person name="Klimova E.A."/>
            <person name="Filimonova A.V."/>
            <person name="Savinova T.A."/>
            <person name="Filimonova O.Y.U."/>
            <person name="Dubovickaya V.A."/>
            <person name="Sidorenko S.V."/>
            <person name="Govorun V.M."/>
        </authorList>
    </citation>
    <scope>NUCLEOTIDE SEQUENCE [LARGE SCALE GENOMIC DNA]</scope>
    <source>
        <strain evidence="2 3">11/5</strain>
    </source>
</reference>
<dbReference type="EMBL" id="AQTT01000026">
    <property type="protein sequence ID" value="EOB21057.1"/>
    <property type="molecule type" value="Genomic_DNA"/>
</dbReference>
<keyword evidence="1" id="KW-0472">Membrane</keyword>
<evidence type="ECO:0000313" key="3">
    <source>
        <dbReference type="Proteomes" id="UP000013365"/>
    </source>
</evidence>
<accession>R0LFP9</accession>
<keyword evidence="1" id="KW-0812">Transmembrane</keyword>
<keyword evidence="1" id="KW-1133">Transmembrane helix</keyword>
<dbReference type="GO" id="GO:0008233">
    <property type="term" value="F:peptidase activity"/>
    <property type="evidence" value="ECO:0007669"/>
    <property type="project" value="UniProtKB-KW"/>
</dbReference>
<evidence type="ECO:0000256" key="1">
    <source>
        <dbReference type="SAM" id="Phobius"/>
    </source>
</evidence>
<name>R0LFP9_STRMT</name>
<keyword evidence="2" id="KW-0378">Hydrolase</keyword>
<comment type="caution">
    <text evidence="2">The sequence shown here is derived from an EMBL/GenBank/DDBJ whole genome shotgun (WGS) entry which is preliminary data.</text>
</comment>
<feature type="transmembrane region" description="Helical" evidence="1">
    <location>
        <begin position="44"/>
        <end position="66"/>
    </location>
</feature>